<dbReference type="Pfam" id="PF01047">
    <property type="entry name" value="MarR"/>
    <property type="match status" value="1"/>
</dbReference>
<dbReference type="SMART" id="SM00347">
    <property type="entry name" value="HTH_MARR"/>
    <property type="match status" value="1"/>
</dbReference>
<evidence type="ECO:0000256" key="2">
    <source>
        <dbReference type="ARBA" id="ARBA00023125"/>
    </source>
</evidence>
<dbReference type="InterPro" id="IPR023187">
    <property type="entry name" value="Tscrpt_reg_MarR-type_CS"/>
</dbReference>
<dbReference type="InterPro" id="IPR036390">
    <property type="entry name" value="WH_DNA-bd_sf"/>
</dbReference>
<dbReference type="PANTHER" id="PTHR42756:SF1">
    <property type="entry name" value="TRANSCRIPTIONAL REPRESSOR OF EMRAB OPERON"/>
    <property type="match status" value="1"/>
</dbReference>
<dbReference type="PROSITE" id="PS50995">
    <property type="entry name" value="HTH_MARR_2"/>
    <property type="match status" value="1"/>
</dbReference>
<evidence type="ECO:0000313" key="6">
    <source>
        <dbReference type="Proteomes" id="UP000179266"/>
    </source>
</evidence>
<dbReference type="InterPro" id="IPR036388">
    <property type="entry name" value="WH-like_DNA-bd_sf"/>
</dbReference>
<keyword evidence="2" id="KW-0238">DNA-binding</keyword>
<dbReference type="SUPFAM" id="SSF46785">
    <property type="entry name" value="Winged helix' DNA-binding domain"/>
    <property type="match status" value="1"/>
</dbReference>
<accession>A0A1F7RWG4</accession>
<dbReference type="InterPro" id="IPR000835">
    <property type="entry name" value="HTH_MarR-typ"/>
</dbReference>
<evidence type="ECO:0000256" key="1">
    <source>
        <dbReference type="ARBA" id="ARBA00023015"/>
    </source>
</evidence>
<comment type="caution">
    <text evidence="5">The sequence shown here is derived from an EMBL/GenBank/DDBJ whole genome shotgun (WGS) entry which is preliminary data.</text>
</comment>
<dbReference type="PRINTS" id="PR00598">
    <property type="entry name" value="HTHMARR"/>
</dbReference>
<name>A0A1F7RWG4_9BACT</name>
<dbReference type="InterPro" id="IPR011991">
    <property type="entry name" value="ArsR-like_HTH"/>
</dbReference>
<keyword evidence="1" id="KW-0805">Transcription regulation</keyword>
<evidence type="ECO:0000256" key="3">
    <source>
        <dbReference type="ARBA" id="ARBA00023163"/>
    </source>
</evidence>
<dbReference type="GO" id="GO:0003677">
    <property type="term" value="F:DNA binding"/>
    <property type="evidence" value="ECO:0007669"/>
    <property type="project" value="UniProtKB-KW"/>
</dbReference>
<dbReference type="PROSITE" id="PS01117">
    <property type="entry name" value="HTH_MARR_1"/>
    <property type="match status" value="1"/>
</dbReference>
<feature type="domain" description="HTH marR-type" evidence="4">
    <location>
        <begin position="1"/>
        <end position="142"/>
    </location>
</feature>
<gene>
    <name evidence="5" type="ORF">A2161_16515</name>
</gene>
<keyword evidence="3" id="KW-0804">Transcription</keyword>
<dbReference type="GO" id="GO:0003700">
    <property type="term" value="F:DNA-binding transcription factor activity"/>
    <property type="evidence" value="ECO:0007669"/>
    <property type="project" value="InterPro"/>
</dbReference>
<dbReference type="Gene3D" id="1.10.10.10">
    <property type="entry name" value="Winged helix-like DNA-binding domain superfamily/Winged helix DNA-binding domain"/>
    <property type="match status" value="1"/>
</dbReference>
<protein>
    <recommendedName>
        <fullName evidence="4">HTH marR-type domain-containing protein</fullName>
    </recommendedName>
</protein>
<organism evidence="5 6">
    <name type="scientific">Candidatus Schekmanbacteria bacterium RBG_13_48_7</name>
    <dbReference type="NCBI Taxonomy" id="1817878"/>
    <lineage>
        <taxon>Bacteria</taxon>
        <taxon>Candidatus Schekmaniibacteriota</taxon>
    </lineage>
</organism>
<dbReference type="AlphaFoldDB" id="A0A1F7RWG4"/>
<sequence length="168" mass="19613">MSKSLNPEIIETATNHFCDLFQLSSCMERYKVEAMGVTRLQGYAIMQLFHEETLSLQELATNVRLASSTMSRVMDKLVERELVERDFDVNDRRRMIFQLSEDGQLLAETIHCCYEELYEMLMVEIPVDEQEKFLYNLGKILDKMRETFEEHICPCKGIAGNLKNTLKN</sequence>
<proteinExistence type="predicted"/>
<dbReference type="Proteomes" id="UP000179266">
    <property type="component" value="Unassembled WGS sequence"/>
</dbReference>
<dbReference type="CDD" id="cd00090">
    <property type="entry name" value="HTH_ARSR"/>
    <property type="match status" value="1"/>
</dbReference>
<evidence type="ECO:0000313" key="5">
    <source>
        <dbReference type="EMBL" id="OGL45883.1"/>
    </source>
</evidence>
<dbReference type="EMBL" id="MGDD01000157">
    <property type="protein sequence ID" value="OGL45883.1"/>
    <property type="molecule type" value="Genomic_DNA"/>
</dbReference>
<evidence type="ECO:0000259" key="4">
    <source>
        <dbReference type="PROSITE" id="PS50995"/>
    </source>
</evidence>
<reference evidence="5 6" key="1">
    <citation type="journal article" date="2016" name="Nat. Commun.">
        <title>Thousands of microbial genomes shed light on interconnected biogeochemical processes in an aquifer system.</title>
        <authorList>
            <person name="Anantharaman K."/>
            <person name="Brown C.T."/>
            <person name="Hug L.A."/>
            <person name="Sharon I."/>
            <person name="Castelle C.J."/>
            <person name="Probst A.J."/>
            <person name="Thomas B.C."/>
            <person name="Singh A."/>
            <person name="Wilkins M.J."/>
            <person name="Karaoz U."/>
            <person name="Brodie E.L."/>
            <person name="Williams K.H."/>
            <person name="Hubbard S.S."/>
            <person name="Banfield J.F."/>
        </authorList>
    </citation>
    <scope>NUCLEOTIDE SEQUENCE [LARGE SCALE GENOMIC DNA]</scope>
</reference>
<dbReference type="PANTHER" id="PTHR42756">
    <property type="entry name" value="TRANSCRIPTIONAL REGULATOR, MARR"/>
    <property type="match status" value="1"/>
</dbReference>